<accession>A0ABP8U9G5</accession>
<dbReference type="SUPFAM" id="SSF51569">
    <property type="entry name" value="Aldolase"/>
    <property type="match status" value="1"/>
</dbReference>
<dbReference type="InterPro" id="IPR036263">
    <property type="entry name" value="Chorismate_II_sf"/>
</dbReference>
<dbReference type="SUPFAM" id="SSF48600">
    <property type="entry name" value="Chorismate mutase II"/>
    <property type="match status" value="1"/>
</dbReference>
<dbReference type="InterPro" id="IPR006218">
    <property type="entry name" value="DAHP1/KDSA"/>
</dbReference>
<evidence type="ECO:0000313" key="3">
    <source>
        <dbReference type="EMBL" id="GAA4625099.1"/>
    </source>
</evidence>
<organism evidence="3 4">
    <name type="scientific">Actinoallomurus vinaceus</name>
    <dbReference type="NCBI Taxonomy" id="1080074"/>
    <lineage>
        <taxon>Bacteria</taxon>
        <taxon>Bacillati</taxon>
        <taxon>Actinomycetota</taxon>
        <taxon>Actinomycetes</taxon>
        <taxon>Streptosporangiales</taxon>
        <taxon>Thermomonosporaceae</taxon>
        <taxon>Actinoallomurus</taxon>
    </lineage>
</organism>
<dbReference type="InterPro" id="IPR036979">
    <property type="entry name" value="CM_dom_sf"/>
</dbReference>
<dbReference type="Pfam" id="PF01817">
    <property type="entry name" value="CM_2"/>
    <property type="match status" value="1"/>
</dbReference>
<protein>
    <recommendedName>
        <fullName evidence="2">Chorismate mutase domain-containing protein</fullName>
    </recommendedName>
</protein>
<evidence type="ECO:0000259" key="2">
    <source>
        <dbReference type="PROSITE" id="PS51168"/>
    </source>
</evidence>
<dbReference type="PROSITE" id="PS51168">
    <property type="entry name" value="CHORISMATE_MUT_2"/>
    <property type="match status" value="1"/>
</dbReference>
<dbReference type="Pfam" id="PF00793">
    <property type="entry name" value="DAHP_synth_1"/>
    <property type="match status" value="1"/>
</dbReference>
<comment type="caution">
    <text evidence="3">The sequence shown here is derived from an EMBL/GenBank/DDBJ whole genome shotgun (WGS) entry which is preliminary data.</text>
</comment>
<dbReference type="PANTHER" id="PTHR43018:SF1">
    <property type="entry name" value="PROTEIN AROA(G)"/>
    <property type="match status" value="1"/>
</dbReference>
<dbReference type="EMBL" id="BAABHK010000003">
    <property type="protein sequence ID" value="GAA4625099.1"/>
    <property type="molecule type" value="Genomic_DNA"/>
</dbReference>
<dbReference type="InterPro" id="IPR013785">
    <property type="entry name" value="Aldolase_TIM"/>
</dbReference>
<keyword evidence="4" id="KW-1185">Reference proteome</keyword>
<dbReference type="Proteomes" id="UP001501442">
    <property type="component" value="Unassembled WGS sequence"/>
</dbReference>
<dbReference type="SMART" id="SM00830">
    <property type="entry name" value="CM_2"/>
    <property type="match status" value="1"/>
</dbReference>
<evidence type="ECO:0000313" key="4">
    <source>
        <dbReference type="Proteomes" id="UP001501442"/>
    </source>
</evidence>
<evidence type="ECO:0000256" key="1">
    <source>
        <dbReference type="ARBA" id="ARBA00022679"/>
    </source>
</evidence>
<dbReference type="Gene3D" id="1.20.59.10">
    <property type="entry name" value="Chorismate mutase"/>
    <property type="match status" value="1"/>
</dbReference>
<gene>
    <name evidence="3" type="ORF">GCM10023196_027950</name>
</gene>
<name>A0ABP8U9G5_9ACTN</name>
<sequence>MDLHDPDQPVLITDLHDPDQPVMIAGPAVAPDVAVVSLRRLHGRVDAAGELARVRRSYRGPLLVEPFSARDLPAVVTHADGVVVGGAWMQDFQLLRAVARTGLPVVVQRATAATLEEWLSAAEYCVAEGNRDVVLCETGTRTHLPHATIDLELVREAGRRRPVFVDVSAAPDLAVAALSAGARGLFLGEDAEPALVAEVRAKAALLGPLVRDDEPETIPDARAAIDRIDAALATLLERRAELAATVQRLKPVGGFAGRDPRREREIVEAMARRAPRLGEDRLARIMAAVIEAGLEASEERDLRIQPLANRS</sequence>
<dbReference type="InterPro" id="IPR002701">
    <property type="entry name" value="CM_II_prokaryot"/>
</dbReference>
<feature type="domain" description="Chorismate mutase" evidence="2">
    <location>
        <begin position="212"/>
        <end position="301"/>
    </location>
</feature>
<dbReference type="PANTHER" id="PTHR43018">
    <property type="entry name" value="PHOSPHO-2-DEHYDRO-3-DEOXYHEPTONATE ALDOLASE"/>
    <property type="match status" value="1"/>
</dbReference>
<reference evidence="4" key="1">
    <citation type="journal article" date="2019" name="Int. J. Syst. Evol. Microbiol.">
        <title>The Global Catalogue of Microorganisms (GCM) 10K type strain sequencing project: providing services to taxonomists for standard genome sequencing and annotation.</title>
        <authorList>
            <consortium name="The Broad Institute Genomics Platform"/>
            <consortium name="The Broad Institute Genome Sequencing Center for Infectious Disease"/>
            <person name="Wu L."/>
            <person name="Ma J."/>
        </authorList>
    </citation>
    <scope>NUCLEOTIDE SEQUENCE [LARGE SCALE GENOMIC DNA]</scope>
    <source>
        <strain evidence="4">JCM 17939</strain>
    </source>
</reference>
<proteinExistence type="predicted"/>
<keyword evidence="1" id="KW-0808">Transferase</keyword>
<dbReference type="Gene3D" id="3.20.20.70">
    <property type="entry name" value="Aldolase class I"/>
    <property type="match status" value="1"/>
</dbReference>
<dbReference type="RefSeq" id="WP_425551181.1">
    <property type="nucleotide sequence ID" value="NZ_BAABHK010000003.1"/>
</dbReference>
<dbReference type="InterPro" id="IPR052899">
    <property type="entry name" value="Class-I_DAHP_synthase"/>
</dbReference>